<feature type="compositionally biased region" description="Polar residues" evidence="14">
    <location>
        <begin position="1205"/>
        <end position="1220"/>
    </location>
</feature>
<keyword evidence="8" id="KW-0464">Manganese</keyword>
<keyword evidence="6" id="KW-0320">Glycogen biosynthesis</keyword>
<comment type="similarity">
    <text evidence="9">Belongs to the glycosyltransferase 8 family. Glycogenin subfamily.</text>
</comment>
<evidence type="ECO:0000256" key="11">
    <source>
        <dbReference type="ARBA" id="ARBA00050886"/>
    </source>
</evidence>
<evidence type="ECO:0000256" key="5">
    <source>
        <dbReference type="ARBA" id="ARBA00022723"/>
    </source>
</evidence>
<gene>
    <name evidence="16" type="primary">LOC118269648</name>
</gene>
<evidence type="ECO:0000313" key="15">
    <source>
        <dbReference type="Proteomes" id="UP000829999"/>
    </source>
</evidence>
<comment type="function">
    <text evidence="13">Self-glucosylating initiator of glycogen synthesis. It catalyzes the formation of a short alpha (1,4)-glucosyl chain covalently attached via a glucose 1-O-tyrosyl linkage to internal tyrosine residues and these chains act as primers for the elongation reaction catalyzed by glycogen synthase.</text>
</comment>
<dbReference type="GeneID" id="118269648"/>
<dbReference type="GO" id="GO:0005978">
    <property type="term" value="P:glycogen biosynthetic process"/>
    <property type="evidence" value="ECO:0007669"/>
    <property type="project" value="UniProtKB-KW"/>
</dbReference>
<feature type="region of interest" description="Disordered" evidence="14">
    <location>
        <begin position="815"/>
        <end position="853"/>
    </location>
</feature>
<dbReference type="InterPro" id="IPR050587">
    <property type="entry name" value="GNT1/Glycosyltrans_8"/>
</dbReference>
<sequence>MSSRAWVTLATNDSYGLGALVLAHSLRRVGSSYPAVVLITPSVTDPMRERLGGVFAEVITVDVLDSQDAAHLALLQRPELGITFTKIHCWNLTQYEKCVFLDADTLVVQNCDELFEREQLSAAPDVGWPDCFNSGVFVFSPSVDTFTKLIAFAQERGSFDGGDQGLLNSFFSDWARGDINKHLPFLYNVTSAAFYSYLPALKHYGQNLKIIHFIGAAKPWLQQFNFESGSVDAPDHIRGFLQLWWDLFVGQVHSQLDTGMVEVADTHEGPPALPPHDVGQQFHYQPTPDPESEFTWHHPVTETKEEIRKKEIDITEFFDPWTIYRGHIPPNTKEEVSHHEELARIDDHEEIRKYAWEYQAQGPPPTYTEHNPNHDRQHYTDNWQHNIQHGHRQDQQQHQSHWHQEHDHNWGRHDNHNQNYDQHTHAHHSHDHHDQQGHHHDHHTHHSQDCHDHHSPVHYDHYGHHSQDQYVHHGHDHNDHHGDDNQHHHSHDNQHHHSHDHHYHHSSENYEHHNQGHYDHHSHQTHDYHHKSHDHYQQPTHITENTSHIQHIESVYRIDDQRHDHNYHDNSDTNAQNFHAIHKVLEQHVQEKKVKKRSRRRRLHRIDVYKERIMNGEVSGSESDVSEDIMPRHPYDGFYLRHRVTVDARGRKVCSHEVPPTPSPSPPPDSPVHDDLLLPEEEPIPMDTNVSDEQSGVAGNLARVLPGAAGQREALDELSRRQGWEAGNIDYMGADSFANIWAKISQTLSKPRTSPPKQSPPREATPQPAPEQVVVQSGEVVQEPVAEQVEVAKEAVPAESAAPAAEEAAPAPLLTSHWPAEPEPAPVETAPAPVEAAAPVEASPAPVEAAPAPVEAAPAPVEAAPAPVEAAPAPVEAAPAPVEAAPAPVEAAPAPVEAAPAPVEAAPAPAPVEAIPAPVEAAPAAAEAAVAPVEAAPAPVESAAAPAEVVPTTVEAVSAPAEAPVEAAPAAADVAEVPVTVEAVTPAEAPAPVAEVPVTVESAAPVEAAAPAQEPVAAPEVAPPSEVPVSVEAIVPEVSAPAVVAPAEAPAAAAVQSEAPKTPEAVNVAQKTEDSPVQSSPALSASDSPPLANTPSKEEAAPLAPAAKSEERRKPAGKLKLSPPAAADPLPTPDSELEDAAALASDIIARELLTPTVTAASPPVAESPAAPENSRLAVEEPEVPTPPVGAVSLAQIGVKVPPKGKSTTAAQIESSITETVTPPTPDAPTAPETPATPTPAPSPAQPSPPSDAPKKKIVKKVVKKDKEGAAGGDAPVPPPRKKEKKPKEK</sequence>
<feature type="compositionally biased region" description="Low complexity" evidence="14">
    <location>
        <begin position="1118"/>
        <end position="1129"/>
    </location>
</feature>
<keyword evidence="3" id="KW-0963">Cytoplasm</keyword>
<evidence type="ECO:0000256" key="13">
    <source>
        <dbReference type="ARBA" id="ARBA00057883"/>
    </source>
</evidence>
<comment type="subcellular location">
    <subcellularLocation>
        <location evidence="2">Cytoplasm</location>
    </subcellularLocation>
</comment>
<dbReference type="Proteomes" id="UP000829999">
    <property type="component" value="Chromosome 15"/>
</dbReference>
<feature type="compositionally biased region" description="Low complexity" evidence="14">
    <location>
        <begin position="1159"/>
        <end position="1172"/>
    </location>
</feature>
<feature type="compositionally biased region" description="Low complexity" evidence="14">
    <location>
        <begin position="826"/>
        <end position="853"/>
    </location>
</feature>
<comment type="catalytic activity">
    <reaction evidence="11">
        <text>[1,4-alpha-D-glucosyl](n)-L-tyrosyl-[glycogenin] + UDP-alpha-D-glucose = [1,4-alpha-D-glucosyl](n+1)-L-tyrosyl-[glycogenin] + UDP + H(+)</text>
        <dbReference type="Rhea" id="RHEA:56560"/>
        <dbReference type="Rhea" id="RHEA-COMP:14606"/>
        <dbReference type="Rhea" id="RHEA-COMP:14607"/>
        <dbReference type="ChEBI" id="CHEBI:15378"/>
        <dbReference type="ChEBI" id="CHEBI:58223"/>
        <dbReference type="ChEBI" id="CHEBI:58885"/>
        <dbReference type="ChEBI" id="CHEBI:140574"/>
        <dbReference type="EC" id="2.4.1.186"/>
    </reaction>
</comment>
<evidence type="ECO:0000256" key="2">
    <source>
        <dbReference type="ARBA" id="ARBA00004496"/>
    </source>
</evidence>
<evidence type="ECO:0000256" key="12">
    <source>
        <dbReference type="ARBA" id="ARBA00052293"/>
    </source>
</evidence>
<keyword evidence="5" id="KW-0479">Metal-binding</keyword>
<feature type="compositionally biased region" description="Basic and acidic residues" evidence="14">
    <location>
        <begin position="402"/>
        <end position="416"/>
    </location>
</feature>
<feature type="region of interest" description="Disordered" evidence="14">
    <location>
        <begin position="1053"/>
        <end position="1138"/>
    </location>
</feature>
<dbReference type="OrthoDB" id="2014201at2759"/>
<dbReference type="SUPFAM" id="SSF53448">
    <property type="entry name" value="Nucleotide-diphospho-sugar transferases"/>
    <property type="match status" value="1"/>
</dbReference>
<dbReference type="InterPro" id="IPR029044">
    <property type="entry name" value="Nucleotide-diphossugar_trans"/>
</dbReference>
<evidence type="ECO:0000256" key="1">
    <source>
        <dbReference type="ARBA" id="ARBA00001936"/>
    </source>
</evidence>
<keyword evidence="4" id="KW-0808">Transferase</keyword>
<feature type="region of interest" description="Disordered" evidence="14">
    <location>
        <begin position="387"/>
        <end position="538"/>
    </location>
</feature>
<evidence type="ECO:0000256" key="8">
    <source>
        <dbReference type="ARBA" id="ARBA00023211"/>
    </source>
</evidence>
<dbReference type="PANTHER" id="PTHR11183">
    <property type="entry name" value="GLYCOGENIN SUBFAMILY MEMBER"/>
    <property type="match status" value="1"/>
</dbReference>
<protein>
    <recommendedName>
        <fullName evidence="10">glycogenin glucosyltransferase</fullName>
        <ecNumber evidence="10">2.4.1.186</ecNumber>
    </recommendedName>
</protein>
<evidence type="ECO:0000256" key="6">
    <source>
        <dbReference type="ARBA" id="ARBA00023056"/>
    </source>
</evidence>
<evidence type="ECO:0000256" key="4">
    <source>
        <dbReference type="ARBA" id="ARBA00022679"/>
    </source>
</evidence>
<name>A0A9R0DXC1_SPOFR</name>
<feature type="compositionally biased region" description="Pro residues" evidence="14">
    <location>
        <begin position="659"/>
        <end position="670"/>
    </location>
</feature>
<feature type="region of interest" description="Disordered" evidence="14">
    <location>
        <begin position="1159"/>
        <end position="1289"/>
    </location>
</feature>
<dbReference type="FunFam" id="3.90.550.10:FF:000092">
    <property type="entry name" value="Glycogenin 2"/>
    <property type="match status" value="1"/>
</dbReference>
<feature type="compositionally biased region" description="Basic and acidic residues" evidence="14">
    <location>
        <begin position="505"/>
        <end position="527"/>
    </location>
</feature>
<keyword evidence="15" id="KW-1185">Reference proteome</keyword>
<keyword evidence="7" id="KW-0325">Glycoprotein</keyword>
<feature type="compositionally biased region" description="Low complexity" evidence="14">
    <location>
        <begin position="1079"/>
        <end position="1091"/>
    </location>
</feature>
<dbReference type="Gene3D" id="3.90.550.10">
    <property type="entry name" value="Spore Coat Polysaccharide Biosynthesis Protein SpsA, Chain A"/>
    <property type="match status" value="1"/>
</dbReference>
<feature type="compositionally biased region" description="Basic and acidic residues" evidence="14">
    <location>
        <begin position="446"/>
        <end position="495"/>
    </location>
</feature>
<comment type="catalytic activity">
    <reaction evidence="12">
        <text>L-tyrosyl-[glycogenin] + UDP-alpha-D-glucose = alpha-D-glucosyl-L-tyrosyl-[glycogenin] + UDP + H(+)</text>
        <dbReference type="Rhea" id="RHEA:23360"/>
        <dbReference type="Rhea" id="RHEA-COMP:14604"/>
        <dbReference type="Rhea" id="RHEA-COMP:14605"/>
        <dbReference type="ChEBI" id="CHEBI:15378"/>
        <dbReference type="ChEBI" id="CHEBI:46858"/>
        <dbReference type="ChEBI" id="CHEBI:58223"/>
        <dbReference type="ChEBI" id="CHEBI:58885"/>
        <dbReference type="ChEBI" id="CHEBI:140573"/>
        <dbReference type="EC" id="2.4.1.186"/>
    </reaction>
</comment>
<evidence type="ECO:0000256" key="7">
    <source>
        <dbReference type="ARBA" id="ARBA00023180"/>
    </source>
</evidence>
<feature type="compositionally biased region" description="Basic residues" evidence="14">
    <location>
        <begin position="1279"/>
        <end position="1289"/>
    </location>
</feature>
<dbReference type="RefSeq" id="XP_050554958.1">
    <property type="nucleotide sequence ID" value="XM_050699001.1"/>
</dbReference>
<accession>A0A9R0DXC1</accession>
<dbReference type="EC" id="2.4.1.186" evidence="10"/>
<evidence type="ECO:0000256" key="3">
    <source>
        <dbReference type="ARBA" id="ARBA00022490"/>
    </source>
</evidence>
<reference evidence="16" key="1">
    <citation type="submission" date="2025-08" db="UniProtKB">
        <authorList>
            <consortium name="RefSeq"/>
        </authorList>
    </citation>
    <scope>IDENTIFICATION</scope>
    <source>
        <tissue evidence="16">Whole larval tissue</tissue>
    </source>
</reference>
<feature type="region of interest" description="Disordered" evidence="14">
    <location>
        <begin position="748"/>
        <end position="777"/>
    </location>
</feature>
<evidence type="ECO:0000256" key="10">
    <source>
        <dbReference type="ARBA" id="ARBA00038934"/>
    </source>
</evidence>
<feature type="region of interest" description="Disordered" evidence="14">
    <location>
        <begin position="651"/>
        <end position="677"/>
    </location>
</feature>
<dbReference type="GO" id="GO:0005737">
    <property type="term" value="C:cytoplasm"/>
    <property type="evidence" value="ECO:0007669"/>
    <property type="project" value="UniProtKB-SubCell"/>
</dbReference>
<evidence type="ECO:0000256" key="14">
    <source>
        <dbReference type="SAM" id="MobiDB-lite"/>
    </source>
</evidence>
<dbReference type="InterPro" id="IPR002495">
    <property type="entry name" value="Glyco_trans_8"/>
</dbReference>
<feature type="compositionally biased region" description="Pro residues" evidence="14">
    <location>
        <begin position="1234"/>
        <end position="1251"/>
    </location>
</feature>
<dbReference type="Pfam" id="PF01501">
    <property type="entry name" value="Glyco_transf_8"/>
    <property type="match status" value="1"/>
</dbReference>
<dbReference type="GO" id="GO:0008466">
    <property type="term" value="F:glycogenin glucosyltransferase activity"/>
    <property type="evidence" value="ECO:0007669"/>
    <property type="project" value="UniProtKB-EC"/>
</dbReference>
<evidence type="ECO:0000256" key="9">
    <source>
        <dbReference type="ARBA" id="ARBA00038162"/>
    </source>
</evidence>
<organism evidence="15 16">
    <name type="scientific">Spodoptera frugiperda</name>
    <name type="common">Fall armyworm</name>
    <dbReference type="NCBI Taxonomy" id="7108"/>
    <lineage>
        <taxon>Eukaryota</taxon>
        <taxon>Metazoa</taxon>
        <taxon>Ecdysozoa</taxon>
        <taxon>Arthropoda</taxon>
        <taxon>Hexapoda</taxon>
        <taxon>Insecta</taxon>
        <taxon>Pterygota</taxon>
        <taxon>Neoptera</taxon>
        <taxon>Endopterygota</taxon>
        <taxon>Lepidoptera</taxon>
        <taxon>Glossata</taxon>
        <taxon>Ditrysia</taxon>
        <taxon>Noctuoidea</taxon>
        <taxon>Noctuidae</taxon>
        <taxon>Amphipyrinae</taxon>
        <taxon>Spodoptera</taxon>
    </lineage>
</organism>
<evidence type="ECO:0000313" key="16">
    <source>
        <dbReference type="RefSeq" id="XP_050554958.1"/>
    </source>
</evidence>
<comment type="cofactor">
    <cofactor evidence="1">
        <name>Mn(2+)</name>
        <dbReference type="ChEBI" id="CHEBI:29035"/>
    </cofactor>
</comment>
<dbReference type="CDD" id="cd02537">
    <property type="entry name" value="GT8_Glycogenin"/>
    <property type="match status" value="1"/>
</dbReference>
<dbReference type="GO" id="GO:0046872">
    <property type="term" value="F:metal ion binding"/>
    <property type="evidence" value="ECO:0007669"/>
    <property type="project" value="UniProtKB-KW"/>
</dbReference>
<proteinExistence type="inferred from homology"/>